<dbReference type="Gene3D" id="2.60.120.10">
    <property type="entry name" value="Jelly Rolls"/>
    <property type="match status" value="1"/>
</dbReference>
<dbReference type="InterPro" id="IPR014710">
    <property type="entry name" value="RmlC-like_jellyroll"/>
</dbReference>
<gene>
    <name evidence="2" type="ORF">JX265_004884</name>
</gene>
<sequence>MWRIRFTAHSLFGIWVGPTCYVKLRALYPTRPRENIKILYDYELVNAPGKSIVALELDFPPNGFTPPHRHGGATVVAVVTEGSMLSGMNGNPPKVYKVGESFMELPGCHHTVGENHSKTERLKAIATFIVDTEVVRSGYEGLVVLDEE</sequence>
<dbReference type="InterPro" id="IPR011051">
    <property type="entry name" value="RmlC_Cupin_sf"/>
</dbReference>
<feature type="domain" description="Cupin type-2" evidence="1">
    <location>
        <begin position="57"/>
        <end position="125"/>
    </location>
</feature>
<dbReference type="PANTHER" id="PTHR38599:SF1">
    <property type="entry name" value="CUPIN DOMAIN PROTEIN (AFU_ORTHOLOGUE AFUA_3G13620)"/>
    <property type="match status" value="1"/>
</dbReference>
<evidence type="ECO:0000313" key="2">
    <source>
        <dbReference type="EMBL" id="KAI1874676.1"/>
    </source>
</evidence>
<comment type="caution">
    <text evidence="2">The sequence shown here is derived from an EMBL/GenBank/DDBJ whole genome shotgun (WGS) entry which is preliminary data.</text>
</comment>
<protein>
    <recommendedName>
        <fullName evidence="1">Cupin type-2 domain-containing protein</fullName>
    </recommendedName>
</protein>
<organism evidence="2 3">
    <name type="scientific">Neoarthrinium moseri</name>
    <dbReference type="NCBI Taxonomy" id="1658444"/>
    <lineage>
        <taxon>Eukaryota</taxon>
        <taxon>Fungi</taxon>
        <taxon>Dikarya</taxon>
        <taxon>Ascomycota</taxon>
        <taxon>Pezizomycotina</taxon>
        <taxon>Sordariomycetes</taxon>
        <taxon>Xylariomycetidae</taxon>
        <taxon>Amphisphaeriales</taxon>
        <taxon>Apiosporaceae</taxon>
        <taxon>Neoarthrinium</taxon>
    </lineage>
</organism>
<dbReference type="InterPro" id="IPR013096">
    <property type="entry name" value="Cupin_2"/>
</dbReference>
<name>A0A9Q0AS49_9PEZI</name>
<dbReference type="PANTHER" id="PTHR38599">
    <property type="entry name" value="CUPIN DOMAIN PROTEIN (AFU_ORTHOLOGUE AFUA_3G13620)"/>
    <property type="match status" value="1"/>
</dbReference>
<reference evidence="2" key="1">
    <citation type="submission" date="2021-03" db="EMBL/GenBank/DDBJ databases">
        <title>Revisited historic fungal species revealed as producer of novel bioactive compounds through whole genome sequencing and comparative genomics.</title>
        <authorList>
            <person name="Vignolle G.A."/>
            <person name="Hochenegger N."/>
            <person name="Mach R.L."/>
            <person name="Mach-Aigner A.R."/>
            <person name="Javad Rahimi M."/>
            <person name="Salim K.A."/>
            <person name="Chan C.M."/>
            <person name="Lim L.B.L."/>
            <person name="Cai F."/>
            <person name="Druzhinina I.S."/>
            <person name="U'Ren J.M."/>
            <person name="Derntl C."/>
        </authorList>
    </citation>
    <scope>NUCLEOTIDE SEQUENCE</scope>
    <source>
        <strain evidence="2">TUCIM 5799</strain>
    </source>
</reference>
<evidence type="ECO:0000313" key="3">
    <source>
        <dbReference type="Proteomes" id="UP000829685"/>
    </source>
</evidence>
<dbReference type="Proteomes" id="UP000829685">
    <property type="component" value="Unassembled WGS sequence"/>
</dbReference>
<dbReference type="CDD" id="cd02234">
    <property type="entry name" value="cupin_BLR7677-like"/>
    <property type="match status" value="1"/>
</dbReference>
<dbReference type="SUPFAM" id="SSF51182">
    <property type="entry name" value="RmlC-like cupins"/>
    <property type="match status" value="1"/>
</dbReference>
<dbReference type="AlphaFoldDB" id="A0A9Q0AS49"/>
<evidence type="ECO:0000259" key="1">
    <source>
        <dbReference type="Pfam" id="PF07883"/>
    </source>
</evidence>
<dbReference type="Pfam" id="PF07883">
    <property type="entry name" value="Cupin_2"/>
    <property type="match status" value="1"/>
</dbReference>
<keyword evidence="3" id="KW-1185">Reference proteome</keyword>
<dbReference type="EMBL" id="JAFIMR010000009">
    <property type="protein sequence ID" value="KAI1874676.1"/>
    <property type="molecule type" value="Genomic_DNA"/>
</dbReference>
<proteinExistence type="predicted"/>
<accession>A0A9Q0AS49</accession>